<organism evidence="2 3">
    <name type="scientific">Paraburkholderia aspalathi</name>
    <dbReference type="NCBI Taxonomy" id="1324617"/>
    <lineage>
        <taxon>Bacteria</taxon>
        <taxon>Pseudomonadati</taxon>
        <taxon>Pseudomonadota</taxon>
        <taxon>Betaproteobacteria</taxon>
        <taxon>Burkholderiales</taxon>
        <taxon>Burkholderiaceae</taxon>
        <taxon>Paraburkholderia</taxon>
    </lineage>
</organism>
<evidence type="ECO:0000313" key="2">
    <source>
        <dbReference type="EMBL" id="SFT43612.1"/>
    </source>
</evidence>
<sequence>MSYKLKSLALLGSVFSCVLTGHVGAAELKMISKVQVPGAPLDSFDISYVDQKTNRYYLADRSNKAVDIVDGATDKVVGQIPGFVGFDKDNDTAGPNGVLVIGKEAWAGDGDSSVKVIDLKSQTIVDTIKTGGKNRADEMAYDPRHHIFIVTNDADDPPFVTLISTRPGHKILKKIVFNDATDGIEQPIYYAPKSIFLMTVPEIKGDKSTGGIAMIDPLKGEVTNVMKVSDCTPAGLARGPGKNLVIGCNAGGKKSTLKPVTLIVNGDSGAVVASVLDMGAADEVAYSAKNGQYYISGRQMPNGPVLGVIDARTNTLLQSIPTGGNAHSVAASDVNGHVFVPLPKTGGPCGGCIGVYSIQ</sequence>
<reference evidence="2 3" key="1">
    <citation type="submission" date="2016-10" db="EMBL/GenBank/DDBJ databases">
        <authorList>
            <person name="de Groot N.N."/>
        </authorList>
    </citation>
    <scope>NUCLEOTIDE SEQUENCE [LARGE SCALE GENOMIC DNA]</scope>
    <source>
        <strain evidence="2 3">LMG 27731</strain>
    </source>
</reference>
<proteinExistence type="predicted"/>
<evidence type="ECO:0008006" key="4">
    <source>
        <dbReference type="Google" id="ProtNLM"/>
    </source>
</evidence>
<feature type="chain" id="PRO_5011516477" description="DNA-binding beta-propeller fold protein YncE" evidence="1">
    <location>
        <begin position="26"/>
        <end position="359"/>
    </location>
</feature>
<evidence type="ECO:0000256" key="1">
    <source>
        <dbReference type="SAM" id="SignalP"/>
    </source>
</evidence>
<keyword evidence="1" id="KW-0732">Signal</keyword>
<dbReference type="PANTHER" id="PTHR47197">
    <property type="entry name" value="PROTEIN NIRF"/>
    <property type="match status" value="1"/>
</dbReference>
<gene>
    <name evidence="2" type="ORF">SAMN05192563_1001239</name>
</gene>
<dbReference type="Gene3D" id="2.130.10.10">
    <property type="entry name" value="YVTN repeat-like/Quinoprotein amine dehydrogenase"/>
    <property type="match status" value="2"/>
</dbReference>
<dbReference type="InterPro" id="IPR015943">
    <property type="entry name" value="WD40/YVTN_repeat-like_dom_sf"/>
</dbReference>
<name>A0A1I6XZY3_9BURK</name>
<feature type="signal peptide" evidence="1">
    <location>
        <begin position="1"/>
        <end position="25"/>
    </location>
</feature>
<dbReference type="PANTHER" id="PTHR47197:SF3">
    <property type="entry name" value="DIHYDRO-HEME D1 DEHYDROGENASE"/>
    <property type="match status" value="1"/>
</dbReference>
<dbReference type="Proteomes" id="UP000198844">
    <property type="component" value="Unassembled WGS sequence"/>
</dbReference>
<evidence type="ECO:0000313" key="3">
    <source>
        <dbReference type="Proteomes" id="UP000198844"/>
    </source>
</evidence>
<dbReference type="SUPFAM" id="SSF51004">
    <property type="entry name" value="C-terminal (heme d1) domain of cytochrome cd1-nitrite reductase"/>
    <property type="match status" value="1"/>
</dbReference>
<dbReference type="InterPro" id="IPR051200">
    <property type="entry name" value="Host-pathogen_enzymatic-act"/>
</dbReference>
<dbReference type="InterPro" id="IPR011048">
    <property type="entry name" value="Haem_d1_sf"/>
</dbReference>
<protein>
    <recommendedName>
        <fullName evidence="4">DNA-binding beta-propeller fold protein YncE</fullName>
    </recommendedName>
</protein>
<dbReference type="PROSITE" id="PS51257">
    <property type="entry name" value="PROKAR_LIPOPROTEIN"/>
    <property type="match status" value="1"/>
</dbReference>
<accession>A0A1I6XZY3</accession>
<dbReference type="EMBL" id="FPBH01000001">
    <property type="protein sequence ID" value="SFT43612.1"/>
    <property type="molecule type" value="Genomic_DNA"/>
</dbReference>
<dbReference type="AlphaFoldDB" id="A0A1I6XZY3"/>